<proteinExistence type="predicted"/>
<accession>A0A4S4KZM7</accession>
<dbReference type="AlphaFoldDB" id="A0A4S4KZM7"/>
<feature type="compositionally biased region" description="Low complexity" evidence="1">
    <location>
        <begin position="316"/>
        <end position="334"/>
    </location>
</feature>
<reference evidence="2 3" key="1">
    <citation type="submission" date="2019-02" db="EMBL/GenBank/DDBJ databases">
        <title>Genome sequencing of the rare red list fungi Phlebia centrifuga.</title>
        <authorList>
            <person name="Buettner E."/>
            <person name="Kellner H."/>
        </authorList>
    </citation>
    <scope>NUCLEOTIDE SEQUENCE [LARGE SCALE GENOMIC DNA]</scope>
    <source>
        <strain evidence="2 3">DSM 108282</strain>
    </source>
</reference>
<evidence type="ECO:0000256" key="1">
    <source>
        <dbReference type="SAM" id="MobiDB-lite"/>
    </source>
</evidence>
<organism evidence="2 3">
    <name type="scientific">Hermanssonia centrifuga</name>
    <dbReference type="NCBI Taxonomy" id="98765"/>
    <lineage>
        <taxon>Eukaryota</taxon>
        <taxon>Fungi</taxon>
        <taxon>Dikarya</taxon>
        <taxon>Basidiomycota</taxon>
        <taxon>Agaricomycotina</taxon>
        <taxon>Agaricomycetes</taxon>
        <taxon>Polyporales</taxon>
        <taxon>Meruliaceae</taxon>
        <taxon>Hermanssonia</taxon>
    </lineage>
</organism>
<feature type="compositionally biased region" description="Basic and acidic residues" evidence="1">
    <location>
        <begin position="264"/>
        <end position="276"/>
    </location>
</feature>
<feature type="region of interest" description="Disordered" evidence="1">
    <location>
        <begin position="352"/>
        <end position="422"/>
    </location>
</feature>
<name>A0A4S4KZM7_9APHY</name>
<dbReference type="EMBL" id="SGPJ01000004">
    <property type="protein sequence ID" value="THH02580.1"/>
    <property type="molecule type" value="Genomic_DNA"/>
</dbReference>
<sequence>MLNEGQQGCLEPAAGWQMLSTFLSPWKLAATSIELRFTMKQLGEALLRESSRDKASACLDNLTSNVFGQGMNSEEADFIAEMMKGVSTSVAGKLYGSGSTLDPLTFPLLIDTLHYLLDEYPPDPKATTFDIFHNYPHFELHSLPSDMPFDYRQKIRALLPYVAPNASVANLAYASKDALETNLTPVQNRPWEWTENLGDRLAPEANDDKADEQTAVRNSASLPLELFSARPTGERIISSSSTGFNSRVEGEMRTLQDASSSESALKRDWRETRVSPERAISGPPRKAEQEDEVGAMPTFNNSNNNSNNAKSPSEYRAASRVASPASSVRSRGSVQPPVSLRQSPASLLGLTRLSGSSVGEPIDVDSLDIPASTSTSHNREKRTNTTGGSMGSEDPDIVELSSHAAKKPKVRPAVAKPRTKKR</sequence>
<evidence type="ECO:0000313" key="2">
    <source>
        <dbReference type="EMBL" id="THH02580.1"/>
    </source>
</evidence>
<dbReference type="Proteomes" id="UP000309038">
    <property type="component" value="Unassembled WGS sequence"/>
</dbReference>
<gene>
    <name evidence="2" type="ORF">EW026_g328</name>
</gene>
<comment type="caution">
    <text evidence="2">The sequence shown here is derived from an EMBL/GenBank/DDBJ whole genome shotgun (WGS) entry which is preliminary data.</text>
</comment>
<keyword evidence="3" id="KW-1185">Reference proteome</keyword>
<evidence type="ECO:0000313" key="3">
    <source>
        <dbReference type="Proteomes" id="UP000309038"/>
    </source>
</evidence>
<feature type="region of interest" description="Disordered" evidence="1">
    <location>
        <begin position="236"/>
        <end position="340"/>
    </location>
</feature>
<protein>
    <submittedName>
        <fullName evidence="2">Uncharacterized protein</fullName>
    </submittedName>
</protein>